<dbReference type="GO" id="GO:0030170">
    <property type="term" value="F:pyridoxal phosphate binding"/>
    <property type="evidence" value="ECO:0007669"/>
    <property type="project" value="TreeGrafter"/>
</dbReference>
<comment type="subunit">
    <text evidence="4 8">The glycine cleavage system is composed of four proteins: P, T, L and H.</text>
</comment>
<dbReference type="FunFam" id="3.40.640.10:FF:000005">
    <property type="entry name" value="Glycine dehydrogenase (decarboxylating), mitochondrial"/>
    <property type="match status" value="1"/>
</dbReference>
<evidence type="ECO:0000256" key="9">
    <source>
        <dbReference type="PIRSR" id="PIRSR603437-50"/>
    </source>
</evidence>
<feature type="domain" description="Glycine dehydrogenase C-terminal" evidence="11">
    <location>
        <begin position="756"/>
        <end position="877"/>
    </location>
</feature>
<evidence type="ECO:0000256" key="7">
    <source>
        <dbReference type="ARBA" id="ARBA00049026"/>
    </source>
</evidence>
<dbReference type="FunFam" id="3.90.1150.10:FF:000007">
    <property type="entry name" value="Glycine dehydrogenase (decarboxylating), mitochondrial"/>
    <property type="match status" value="1"/>
</dbReference>
<evidence type="ECO:0000313" key="13">
    <source>
        <dbReference type="EMBL" id="SEH78489.1"/>
    </source>
</evidence>
<evidence type="ECO:0000259" key="11">
    <source>
        <dbReference type="Pfam" id="PF21478"/>
    </source>
</evidence>
<evidence type="ECO:0000256" key="5">
    <source>
        <dbReference type="ARBA" id="ARBA00022898"/>
    </source>
</evidence>
<organism evidence="12 14">
    <name type="scientific">Bathymodiolus azoricus thioautotrophic gill symbiont</name>
    <dbReference type="NCBI Taxonomy" id="235205"/>
    <lineage>
        <taxon>Bacteria</taxon>
        <taxon>Pseudomonadati</taxon>
        <taxon>Pseudomonadota</taxon>
        <taxon>Gammaproteobacteria</taxon>
        <taxon>sulfur-oxidizing symbionts</taxon>
    </lineage>
</organism>
<dbReference type="Gene3D" id="3.90.1150.10">
    <property type="entry name" value="Aspartate Aminotransferase, domain 1"/>
    <property type="match status" value="2"/>
</dbReference>
<dbReference type="InterPro" id="IPR003437">
    <property type="entry name" value="GcvP"/>
</dbReference>
<evidence type="ECO:0000313" key="14">
    <source>
        <dbReference type="Proteomes" id="UP000198559"/>
    </source>
</evidence>
<dbReference type="InterPro" id="IPR020581">
    <property type="entry name" value="GDC_P"/>
</dbReference>
<evidence type="ECO:0000259" key="10">
    <source>
        <dbReference type="Pfam" id="PF02347"/>
    </source>
</evidence>
<dbReference type="EC" id="1.4.4.2" evidence="8"/>
<dbReference type="CDD" id="cd00613">
    <property type="entry name" value="GDC-P"/>
    <property type="match status" value="2"/>
</dbReference>
<dbReference type="InterPro" id="IPR015424">
    <property type="entry name" value="PyrdxlP-dep_Trfase"/>
</dbReference>
<proteinExistence type="inferred from homology"/>
<name>A0A1H6K6I9_9GAMM</name>
<comment type="catalytic activity">
    <reaction evidence="7 8">
        <text>N(6)-[(R)-lipoyl]-L-lysyl-[glycine-cleavage complex H protein] + glycine + H(+) = N(6)-[(R)-S(8)-aminomethyldihydrolipoyl]-L-lysyl-[glycine-cleavage complex H protein] + CO2</text>
        <dbReference type="Rhea" id="RHEA:24304"/>
        <dbReference type="Rhea" id="RHEA-COMP:10494"/>
        <dbReference type="Rhea" id="RHEA-COMP:10495"/>
        <dbReference type="ChEBI" id="CHEBI:15378"/>
        <dbReference type="ChEBI" id="CHEBI:16526"/>
        <dbReference type="ChEBI" id="CHEBI:57305"/>
        <dbReference type="ChEBI" id="CHEBI:83099"/>
        <dbReference type="ChEBI" id="CHEBI:83143"/>
        <dbReference type="EC" id="1.4.4.2"/>
    </reaction>
</comment>
<dbReference type="PANTHER" id="PTHR11773">
    <property type="entry name" value="GLYCINE DEHYDROGENASE, DECARBOXYLATING"/>
    <property type="match status" value="1"/>
</dbReference>
<keyword evidence="5 8" id="KW-0663">Pyridoxal phosphate</keyword>
<evidence type="ECO:0000256" key="8">
    <source>
        <dbReference type="HAMAP-Rule" id="MF_00711"/>
    </source>
</evidence>
<dbReference type="EMBL" id="CVUD02000105">
    <property type="protein sequence ID" value="SEH70830.1"/>
    <property type="molecule type" value="Genomic_DNA"/>
</dbReference>
<dbReference type="GO" id="GO:0016594">
    <property type="term" value="F:glycine binding"/>
    <property type="evidence" value="ECO:0007669"/>
    <property type="project" value="TreeGrafter"/>
</dbReference>
<keyword evidence="6 8" id="KW-0560">Oxidoreductase</keyword>
<comment type="function">
    <text evidence="2 8">The glycine cleavage system catalyzes the degradation of glycine. The P protein binds the alpha-amino group of glycine through its pyridoxal phosphate cofactor; CO(2) is released and the remaining methylamine moiety is then transferred to the lipoamide cofactor of the H protein.</text>
</comment>
<reference evidence="14 15" key="2">
    <citation type="submission" date="2016-06" db="EMBL/GenBank/DDBJ databases">
        <authorList>
            <person name="Petersen J."/>
            <person name="Sayavedra L."/>
        </authorList>
    </citation>
    <scope>NUCLEOTIDE SEQUENCE [LARGE SCALE GENOMIC DNA]</scope>
    <source>
        <strain evidence="15">BazSymA</strain>
        <strain evidence="14">BazSymB</strain>
    </source>
</reference>
<dbReference type="GO" id="GO:0005829">
    <property type="term" value="C:cytosol"/>
    <property type="evidence" value="ECO:0007669"/>
    <property type="project" value="TreeGrafter"/>
</dbReference>
<evidence type="ECO:0000256" key="1">
    <source>
        <dbReference type="ARBA" id="ARBA00001933"/>
    </source>
</evidence>
<dbReference type="NCBIfam" id="NF003346">
    <property type="entry name" value="PRK04366.1"/>
    <property type="match status" value="1"/>
</dbReference>
<evidence type="ECO:0000256" key="2">
    <source>
        <dbReference type="ARBA" id="ARBA00003788"/>
    </source>
</evidence>
<dbReference type="InterPro" id="IPR049316">
    <property type="entry name" value="GDC-P_C"/>
</dbReference>
<dbReference type="NCBIfam" id="TIGR00461">
    <property type="entry name" value="gcvP"/>
    <property type="match status" value="1"/>
</dbReference>
<evidence type="ECO:0000256" key="3">
    <source>
        <dbReference type="ARBA" id="ARBA00010756"/>
    </source>
</evidence>
<dbReference type="Pfam" id="PF21478">
    <property type="entry name" value="GcvP2_C"/>
    <property type="match status" value="1"/>
</dbReference>
<dbReference type="FunFam" id="3.40.640.10:FF:000007">
    <property type="entry name" value="glycine dehydrogenase (Decarboxylating), mitochondrial"/>
    <property type="match status" value="1"/>
</dbReference>
<dbReference type="Proteomes" id="UP000198988">
    <property type="component" value="Unassembled WGS sequence"/>
</dbReference>
<gene>
    <name evidence="8" type="primary">gcvP</name>
    <name evidence="13" type="ORF">BAZSYMA_ACONTIG01690_0</name>
    <name evidence="12" type="ORF">BAZSYMB_SCAFFOLD00020_0</name>
</gene>
<protein>
    <recommendedName>
        <fullName evidence="8">Glycine dehydrogenase (decarboxylating)</fullName>
        <ecNumber evidence="8">1.4.4.2</ecNumber>
    </recommendedName>
    <alternativeName>
        <fullName evidence="8">Glycine cleavage system P-protein</fullName>
    </alternativeName>
    <alternativeName>
        <fullName evidence="8">Glycine decarboxylase</fullName>
    </alternativeName>
    <alternativeName>
        <fullName evidence="8">Glycine dehydrogenase (aminomethyl-transferring)</fullName>
    </alternativeName>
</protein>
<evidence type="ECO:0000313" key="12">
    <source>
        <dbReference type="EMBL" id="SEH70830.1"/>
    </source>
</evidence>
<comment type="similarity">
    <text evidence="3 8">Belongs to the GcvP family.</text>
</comment>
<feature type="modified residue" description="N6-(pyridoxal phosphate)lysine" evidence="8 9">
    <location>
        <position position="689"/>
    </location>
</feature>
<evidence type="ECO:0000256" key="4">
    <source>
        <dbReference type="ARBA" id="ARBA00011690"/>
    </source>
</evidence>
<dbReference type="InterPro" id="IPR049315">
    <property type="entry name" value="GDC-P_N"/>
</dbReference>
<dbReference type="InterPro" id="IPR015421">
    <property type="entry name" value="PyrdxlP-dep_Trfase_major"/>
</dbReference>
<accession>A0A1H6K6I9</accession>
<evidence type="ECO:0000256" key="6">
    <source>
        <dbReference type="ARBA" id="ARBA00023002"/>
    </source>
</evidence>
<comment type="cofactor">
    <cofactor evidence="1 8 9">
        <name>pyridoxal 5'-phosphate</name>
        <dbReference type="ChEBI" id="CHEBI:597326"/>
    </cofactor>
</comment>
<dbReference type="GO" id="GO:0019464">
    <property type="term" value="P:glycine decarboxylation via glycine cleavage system"/>
    <property type="evidence" value="ECO:0007669"/>
    <property type="project" value="UniProtKB-UniRule"/>
</dbReference>
<dbReference type="GO" id="GO:0004375">
    <property type="term" value="F:glycine dehydrogenase (decarboxylating) activity"/>
    <property type="evidence" value="ECO:0007669"/>
    <property type="project" value="UniProtKB-EC"/>
</dbReference>
<dbReference type="Proteomes" id="UP000198559">
    <property type="component" value="Unassembled WGS sequence"/>
</dbReference>
<dbReference type="Gene3D" id="3.40.640.10">
    <property type="entry name" value="Type I PLP-dependent aspartate aminotransferase-like (Major domain)"/>
    <property type="match status" value="2"/>
</dbReference>
<feature type="domain" description="Glycine cleavage system P-protein N-terminal" evidence="10">
    <location>
        <begin position="8"/>
        <end position="431"/>
    </location>
</feature>
<dbReference type="STRING" id="235205.BAZSYMB_SCAFFOLD00020_0"/>
<dbReference type="EMBL" id="CDSC02000201">
    <property type="protein sequence ID" value="SEH78489.1"/>
    <property type="molecule type" value="Genomic_DNA"/>
</dbReference>
<dbReference type="GO" id="GO:0005960">
    <property type="term" value="C:glycine cleavage complex"/>
    <property type="evidence" value="ECO:0007669"/>
    <property type="project" value="TreeGrafter"/>
</dbReference>
<sequence>MMSDEFLDRHIGLNAADITAMLQATGQNSIDEMVSKTVPEGILFGNRMALDKGLSERDTLTLATKLAGENIIATNFIGQGYYGTLMPSVIQRNILENPGWYTAYTPYQAEISQGRLEMLLNFQQMIIDLTGMDISNASLLDEPTAAAEAMMMAHRANRKNKSNKFLCDSNTHPQTITILQTRAKPLGIKLVVADVQGNDFSDCFAVLLQSPGTNGEVRDLSADIEKAKIQNVLTIVACDLLALTLIKTPGEMGADIAIGNSQRFGVPMGFGGPHAAFLATRDEFKRMVPGRIIGVSQDTLGNPAMRMSLQTREQHIRRDKANSNICTAQVLLAVLAAAYGIYHGAKGLKKIATEVHLKALTLAKSFTEAGFTLVSEQFFDTITVNTDKAKMLFNQAQDKGINCRLLSDNQLTIAVDESTSEKDLSALLDALIIAYVASDGMTNFASDVTRDSEYLTHPVFSLYHSETEMMRYLKRLENKDIALNHSMIALGSCTMKLNAATQMYSISLPGFSQLHPYAPIEQTQGYQQLFKDLEHALCEVTGYDAVSLQPNAGSQGEFAGLLAIHAYHQSCGDTHRNICLIPSSAHGTNPASAVMAGMKVVIVKCDASGNIDVDDLQEKAQKHADNLSAIMVTYPSTHGVFEVQIQKICEIIHTRGGQVYLDGANLNAMVGITRMGEFGADVSHINLHKTFAIPHGGGGPGMGPIGVKAHLAQFLPGDPLIKDSNAVSAAMYGSASILPISWSYIKLLGKYGMQRSTEVAIVSANYIANELKDYFPILYRGEQGMVAHECIIDIRPLKDASGITEEDIAKRLMDYGFHSPTMSFPVAGTLMIEPTESESKREIDRFIIAMVSIHDEIQNVISGQWDKDNNPLKNAPHTALEMAGDWGYPYSRTTALYPVESLKQNKYFPPVKRIDNVYGDRNLFCSCIAIEAFEDLS</sequence>
<dbReference type="InterPro" id="IPR015422">
    <property type="entry name" value="PyrdxlP-dep_Trfase_small"/>
</dbReference>
<dbReference type="Pfam" id="PF02347">
    <property type="entry name" value="GDC-P"/>
    <property type="match status" value="2"/>
</dbReference>
<feature type="domain" description="Glycine cleavage system P-protein N-terminal" evidence="10">
    <location>
        <begin position="464"/>
        <end position="717"/>
    </location>
</feature>
<reference evidence="12" key="1">
    <citation type="submission" date="2016-06" db="EMBL/GenBank/DDBJ databases">
        <authorList>
            <person name="Olsen C.W."/>
            <person name="Carey S."/>
            <person name="Hinshaw L."/>
            <person name="Karasin A.I."/>
        </authorList>
    </citation>
    <scope>NUCLEOTIDE SEQUENCE [LARGE SCALE GENOMIC DNA]</scope>
    <source>
        <strain evidence="13">BazSymA</strain>
        <strain evidence="12">BazSymB</strain>
    </source>
</reference>
<evidence type="ECO:0000313" key="15">
    <source>
        <dbReference type="Proteomes" id="UP000198988"/>
    </source>
</evidence>
<dbReference type="HAMAP" id="MF_00711">
    <property type="entry name" value="GcvP"/>
    <property type="match status" value="1"/>
</dbReference>
<dbReference type="SUPFAM" id="SSF53383">
    <property type="entry name" value="PLP-dependent transferases"/>
    <property type="match status" value="2"/>
</dbReference>
<dbReference type="PANTHER" id="PTHR11773:SF1">
    <property type="entry name" value="GLYCINE DEHYDROGENASE (DECARBOXYLATING), MITOCHONDRIAL"/>
    <property type="match status" value="1"/>
</dbReference>
<dbReference type="AlphaFoldDB" id="A0A1H6K6I9"/>